<dbReference type="Pfam" id="PF10318">
    <property type="entry name" value="7TM_GPCR_Srh"/>
    <property type="match status" value="1"/>
</dbReference>
<organism evidence="2 3">
    <name type="scientific">Caenorhabditis tropicalis</name>
    <dbReference type="NCBI Taxonomy" id="1561998"/>
    <lineage>
        <taxon>Eukaryota</taxon>
        <taxon>Metazoa</taxon>
        <taxon>Ecdysozoa</taxon>
        <taxon>Nematoda</taxon>
        <taxon>Chromadorea</taxon>
        <taxon>Rhabditida</taxon>
        <taxon>Rhabditina</taxon>
        <taxon>Rhabditomorpha</taxon>
        <taxon>Rhabditoidea</taxon>
        <taxon>Rhabditidae</taxon>
        <taxon>Peloderinae</taxon>
        <taxon>Caenorhabditis</taxon>
    </lineage>
</organism>
<dbReference type="WBParaSite" id="Csp11.Scaffold629.g16256.t1">
    <property type="protein sequence ID" value="Csp11.Scaffold629.g16256.t1"/>
    <property type="gene ID" value="Csp11.Scaffold629.g16256"/>
</dbReference>
<dbReference type="PANTHER" id="PTHR46891">
    <property type="entry name" value="SERPENTINE RECEPTOR, CLASS H-RELATED"/>
    <property type="match status" value="1"/>
</dbReference>
<feature type="transmembrane region" description="Helical" evidence="1">
    <location>
        <begin position="126"/>
        <end position="149"/>
    </location>
</feature>
<dbReference type="eggNOG" id="ENOG502TH4P">
    <property type="taxonomic scope" value="Eukaryota"/>
</dbReference>
<dbReference type="Proteomes" id="UP000095282">
    <property type="component" value="Unplaced"/>
</dbReference>
<evidence type="ECO:0000256" key="1">
    <source>
        <dbReference type="SAM" id="Phobius"/>
    </source>
</evidence>
<keyword evidence="1" id="KW-0812">Transmembrane</keyword>
<reference evidence="3" key="1">
    <citation type="submission" date="2016-11" db="UniProtKB">
        <authorList>
            <consortium name="WormBaseParasite"/>
        </authorList>
    </citation>
    <scope>IDENTIFICATION</scope>
</reference>
<evidence type="ECO:0000313" key="3">
    <source>
        <dbReference type="WBParaSite" id="Csp11.Scaffold629.g16256.t1"/>
    </source>
</evidence>
<keyword evidence="1" id="KW-1133">Transmembrane helix</keyword>
<keyword evidence="1" id="KW-0472">Membrane</keyword>
<feature type="transmembrane region" description="Helical" evidence="1">
    <location>
        <begin position="47"/>
        <end position="70"/>
    </location>
</feature>
<proteinExistence type="predicted"/>
<dbReference type="AlphaFoldDB" id="A0A1I7U9K9"/>
<feature type="transmembrane region" description="Helical" evidence="1">
    <location>
        <begin position="91"/>
        <end position="114"/>
    </location>
</feature>
<protein>
    <submittedName>
        <fullName evidence="3">G protein-coupled receptor</fullName>
    </submittedName>
</protein>
<sequence>MITSFRRAVPDQQVARSQFATLYPELQYLIIDEHVYIVSVVVELAQIIFLFSCFFRLGIGLLTVIFLIWMSHGALHRFDLSIKTRRIHLQLIRSLCYQISIPIVAFYVPLLVVVTPLMITIDNSQMSFFISLLFMSFHTAMGTISMIYFNRHYRYWLISTIRRLYHRKSISIPTDFITRDRNFNVSKNASAMF</sequence>
<keyword evidence="2" id="KW-1185">Reference proteome</keyword>
<accession>A0A1I7U9K9</accession>
<evidence type="ECO:0000313" key="2">
    <source>
        <dbReference type="Proteomes" id="UP000095282"/>
    </source>
</evidence>
<name>A0A1I7U9K9_9PELO</name>
<dbReference type="InterPro" id="IPR019422">
    <property type="entry name" value="7TM_GPCR_serpentine_rcpt_Srh"/>
</dbReference>